<keyword evidence="4 6" id="KW-0274">FAD</keyword>
<dbReference type="InterPro" id="IPR009075">
    <property type="entry name" value="AcylCo_DH/oxidase_C"/>
</dbReference>
<dbReference type="GO" id="GO:0050660">
    <property type="term" value="F:flavin adenine dinucleotide binding"/>
    <property type="evidence" value="ECO:0007669"/>
    <property type="project" value="InterPro"/>
</dbReference>
<dbReference type="GO" id="GO:0003995">
    <property type="term" value="F:acyl-CoA dehydrogenase activity"/>
    <property type="evidence" value="ECO:0007669"/>
    <property type="project" value="InterPro"/>
</dbReference>
<comment type="similarity">
    <text evidence="2 6">Belongs to the acyl-CoA dehydrogenase family.</text>
</comment>
<evidence type="ECO:0000256" key="4">
    <source>
        <dbReference type="ARBA" id="ARBA00022827"/>
    </source>
</evidence>
<dbReference type="eggNOG" id="COG1960">
    <property type="taxonomic scope" value="Bacteria"/>
</dbReference>
<reference evidence="10" key="1">
    <citation type="submission" date="2006-06" db="EMBL/GenBank/DDBJ databases">
        <title>Complete sequence of chromosome of Chelativorans sp. BNC1.</title>
        <authorList>
            <consortium name="US DOE Joint Genome Institute"/>
            <person name="Copeland A."/>
            <person name="Lucas S."/>
            <person name="Lapidus A."/>
            <person name="Barry K."/>
            <person name="Detter J.C."/>
            <person name="Glavina del Rio T."/>
            <person name="Hammon N."/>
            <person name="Israni S."/>
            <person name="Dalin E."/>
            <person name="Tice H."/>
            <person name="Pitluck S."/>
            <person name="Chertkov O."/>
            <person name="Brettin T."/>
            <person name="Bruce D."/>
            <person name="Han C."/>
            <person name="Tapia R."/>
            <person name="Gilna P."/>
            <person name="Schmutz J."/>
            <person name="Larimer F."/>
            <person name="Land M."/>
            <person name="Hauser L."/>
            <person name="Kyrpides N."/>
            <person name="Mikhailova N."/>
            <person name="Richardson P."/>
        </authorList>
    </citation>
    <scope>NUCLEOTIDE SEQUENCE</scope>
    <source>
        <strain evidence="10">BNC1</strain>
    </source>
</reference>
<dbReference type="PANTHER" id="PTHR43292:SF4">
    <property type="entry name" value="ACYL-COA DEHYDROGENASE FADE34"/>
    <property type="match status" value="1"/>
</dbReference>
<dbReference type="AlphaFoldDB" id="Q11D76"/>
<dbReference type="GO" id="GO:0005886">
    <property type="term" value="C:plasma membrane"/>
    <property type="evidence" value="ECO:0007669"/>
    <property type="project" value="TreeGrafter"/>
</dbReference>
<dbReference type="InterPro" id="IPR006091">
    <property type="entry name" value="Acyl-CoA_Oxase/DH_mid-dom"/>
</dbReference>
<dbReference type="Pfam" id="PF02771">
    <property type="entry name" value="Acyl-CoA_dh_N"/>
    <property type="match status" value="1"/>
</dbReference>
<dbReference type="FunFam" id="2.40.110.10:FF:000011">
    <property type="entry name" value="Acyl-CoA dehydrogenase FadE34"/>
    <property type="match status" value="1"/>
</dbReference>
<evidence type="ECO:0000259" key="9">
    <source>
        <dbReference type="Pfam" id="PF02771"/>
    </source>
</evidence>
<gene>
    <name evidence="10" type="ordered locus">Meso_3278</name>
</gene>
<dbReference type="SUPFAM" id="SSF47203">
    <property type="entry name" value="Acyl-CoA dehydrogenase C-terminal domain-like"/>
    <property type="match status" value="1"/>
</dbReference>
<comment type="cofactor">
    <cofactor evidence="1 6">
        <name>FAD</name>
        <dbReference type="ChEBI" id="CHEBI:57692"/>
    </cofactor>
</comment>
<feature type="domain" description="Acyl-CoA dehydrogenase/oxidase C-terminal" evidence="7">
    <location>
        <begin position="281"/>
        <end position="380"/>
    </location>
</feature>
<name>Q11D76_CHESB</name>
<evidence type="ECO:0000256" key="2">
    <source>
        <dbReference type="ARBA" id="ARBA00009347"/>
    </source>
</evidence>
<dbReference type="STRING" id="266779.Meso_3278"/>
<feature type="domain" description="Acyl-CoA dehydrogenase/oxidase N-terminal" evidence="9">
    <location>
        <begin position="16"/>
        <end position="126"/>
    </location>
</feature>
<dbReference type="InterPro" id="IPR036250">
    <property type="entry name" value="AcylCo_DH-like_C"/>
</dbReference>
<dbReference type="OrthoDB" id="9775090at2"/>
<sequence>MLHSFRLDTSKLPPALETLREEVRDFIESERREGSFTIGPGGWQRYDRSLSMKIGAKGWIGMTWPKRYGGHERSAMERYVVTEELLAAGMPLRAHWVGDRQIGPNLLKFGTEEQKSSILPRIARGELSFCVGLSEPDSGSDLASIRSRAIEVDGGWRVQGTKIWQSIAHKAEYMTLFVRTSPLGENKHEGISQFLVDMTSPGISVRPIINLVGEHDFNEVHFEDVFVPDSAVIGTIGNGWNQVSGELAYERSGADRWFGTFDVFAAGVDRTAEGAENECAIGRLAAQFWTLHRMSLGIAQMLEEGVTPNVEAALVKDLATNFDQEIPAVLRQVVPADARARLPEDDPFPAMLDHALKFAPALTIKGGTKEILRGIIARGLGLR</sequence>
<feature type="domain" description="Acyl-CoA oxidase/dehydrogenase middle" evidence="8">
    <location>
        <begin position="130"/>
        <end position="225"/>
    </location>
</feature>
<dbReference type="InterPro" id="IPR037069">
    <property type="entry name" value="AcylCoA_DH/ox_N_sf"/>
</dbReference>
<protein>
    <submittedName>
        <fullName evidence="10">Acyl-CoA dehydrogenase-like protein</fullName>
    </submittedName>
</protein>
<keyword evidence="5 6" id="KW-0560">Oxidoreductase</keyword>
<dbReference type="InterPro" id="IPR013786">
    <property type="entry name" value="AcylCoA_DH/ox_N"/>
</dbReference>
<dbReference type="PANTHER" id="PTHR43292">
    <property type="entry name" value="ACYL-COA DEHYDROGENASE"/>
    <property type="match status" value="1"/>
</dbReference>
<evidence type="ECO:0000259" key="8">
    <source>
        <dbReference type="Pfam" id="PF02770"/>
    </source>
</evidence>
<keyword evidence="3 6" id="KW-0285">Flavoprotein</keyword>
<dbReference type="Gene3D" id="2.40.110.10">
    <property type="entry name" value="Butyryl-CoA Dehydrogenase, subunit A, domain 2"/>
    <property type="match status" value="1"/>
</dbReference>
<evidence type="ECO:0000256" key="6">
    <source>
        <dbReference type="RuleBase" id="RU362125"/>
    </source>
</evidence>
<dbReference type="Pfam" id="PF00441">
    <property type="entry name" value="Acyl-CoA_dh_1"/>
    <property type="match status" value="1"/>
</dbReference>
<accession>Q11D76</accession>
<dbReference type="PROSITE" id="PS00072">
    <property type="entry name" value="ACYL_COA_DH_1"/>
    <property type="match status" value="1"/>
</dbReference>
<dbReference type="InterPro" id="IPR052161">
    <property type="entry name" value="Mycobact_Acyl-CoA_DH"/>
</dbReference>
<dbReference type="KEGG" id="mes:Meso_3278"/>
<evidence type="ECO:0000256" key="3">
    <source>
        <dbReference type="ARBA" id="ARBA00022630"/>
    </source>
</evidence>
<dbReference type="InterPro" id="IPR046373">
    <property type="entry name" value="Acyl-CoA_Oxase/DH_mid-dom_sf"/>
</dbReference>
<evidence type="ECO:0000256" key="5">
    <source>
        <dbReference type="ARBA" id="ARBA00023002"/>
    </source>
</evidence>
<proteinExistence type="inferred from homology"/>
<dbReference type="Pfam" id="PF02770">
    <property type="entry name" value="Acyl-CoA_dh_M"/>
    <property type="match status" value="1"/>
</dbReference>
<dbReference type="Gene3D" id="1.20.140.10">
    <property type="entry name" value="Butyryl-CoA Dehydrogenase, subunit A, domain 3"/>
    <property type="match status" value="1"/>
</dbReference>
<dbReference type="SUPFAM" id="SSF56645">
    <property type="entry name" value="Acyl-CoA dehydrogenase NM domain-like"/>
    <property type="match status" value="1"/>
</dbReference>
<dbReference type="Gene3D" id="1.10.540.10">
    <property type="entry name" value="Acyl-CoA dehydrogenase/oxidase, N-terminal domain"/>
    <property type="match status" value="1"/>
</dbReference>
<dbReference type="InterPro" id="IPR009100">
    <property type="entry name" value="AcylCoA_DH/oxidase_NM_dom_sf"/>
</dbReference>
<evidence type="ECO:0000256" key="1">
    <source>
        <dbReference type="ARBA" id="ARBA00001974"/>
    </source>
</evidence>
<evidence type="ECO:0000259" key="7">
    <source>
        <dbReference type="Pfam" id="PF00441"/>
    </source>
</evidence>
<dbReference type="InterPro" id="IPR006089">
    <property type="entry name" value="Acyl-CoA_DH_CS"/>
</dbReference>
<dbReference type="HOGENOM" id="CLU_018204_9_1_5"/>
<evidence type="ECO:0000313" key="10">
    <source>
        <dbReference type="EMBL" id="ABG64649.1"/>
    </source>
</evidence>
<dbReference type="EMBL" id="CP000390">
    <property type="protein sequence ID" value="ABG64649.1"/>
    <property type="molecule type" value="Genomic_DNA"/>
</dbReference>
<organism evidence="10">
    <name type="scientific">Chelativorans sp. (strain BNC1)</name>
    <dbReference type="NCBI Taxonomy" id="266779"/>
    <lineage>
        <taxon>Bacteria</taxon>
        <taxon>Pseudomonadati</taxon>
        <taxon>Pseudomonadota</taxon>
        <taxon>Alphaproteobacteria</taxon>
        <taxon>Hyphomicrobiales</taxon>
        <taxon>Phyllobacteriaceae</taxon>
        <taxon>Chelativorans</taxon>
    </lineage>
</organism>